<dbReference type="OrthoDB" id="5291571at2"/>
<dbReference type="Pfam" id="PF04399">
    <property type="entry name" value="Glutaredoxin2_C"/>
    <property type="match status" value="1"/>
</dbReference>
<name>A0A1C4B054_9GAMM</name>
<keyword evidence="3" id="KW-1185">Reference proteome</keyword>
<dbReference type="RefSeq" id="WP_091122420.1">
    <property type="nucleotide sequence ID" value="NZ_FMBA01000015.1"/>
</dbReference>
<accession>A0A1C4B054</accession>
<dbReference type="SFLD" id="SFLDG01204">
    <property type="entry name" value="Grx2-like.1"/>
    <property type="match status" value="1"/>
</dbReference>
<dbReference type="SUPFAM" id="SSF52833">
    <property type="entry name" value="Thioredoxin-like"/>
    <property type="match status" value="1"/>
</dbReference>
<dbReference type="Gene3D" id="3.40.30.10">
    <property type="entry name" value="Glutaredoxin"/>
    <property type="match status" value="1"/>
</dbReference>
<dbReference type="InterPro" id="IPR040079">
    <property type="entry name" value="Glutathione_S-Trfase"/>
</dbReference>
<dbReference type="InterPro" id="IPR004045">
    <property type="entry name" value="Glutathione_S-Trfase_N"/>
</dbReference>
<dbReference type="SFLD" id="SFLDG01183">
    <property type="entry name" value="Grx2-like"/>
    <property type="match status" value="1"/>
</dbReference>
<evidence type="ECO:0000313" key="3">
    <source>
        <dbReference type="Proteomes" id="UP000199698"/>
    </source>
</evidence>
<dbReference type="CDD" id="cd03199">
    <property type="entry name" value="GST_C_GRX2"/>
    <property type="match status" value="1"/>
</dbReference>
<sequence length="216" mass="24419">MKLYIYEHCPFCVRARMIFGLKNIPVEQQVLLSDDFATPERMIGEKMAPILQKNDGSYMPESLDIVDYIDNNYGNKPILTGPKSSHITDLIKQLQQYDYKLVCPRYIKLGLAEFATQSAIDYFVTSKAKKMGSFDECLMQTDSLISKVSTALNKLELLIVSSDACNGELSLDDICLFPILRNLTCVKNLTFPPKIKAYIQSMASLSKVDLFFDKAI</sequence>
<dbReference type="Proteomes" id="UP000199698">
    <property type="component" value="Unassembled WGS sequence"/>
</dbReference>
<dbReference type="GO" id="GO:0005829">
    <property type="term" value="C:cytosol"/>
    <property type="evidence" value="ECO:0007669"/>
    <property type="project" value="InterPro"/>
</dbReference>
<gene>
    <name evidence="2" type="ORF">GA0061080_101539</name>
</gene>
<organism evidence="2 3">
    <name type="scientific">Gilliamella intestini</name>
    <dbReference type="NCBI Taxonomy" id="1798183"/>
    <lineage>
        <taxon>Bacteria</taxon>
        <taxon>Pseudomonadati</taxon>
        <taxon>Pseudomonadota</taxon>
        <taxon>Gammaproteobacteria</taxon>
        <taxon>Orbales</taxon>
        <taxon>Orbaceae</taxon>
        <taxon>Gilliamella</taxon>
    </lineage>
</organism>
<feature type="domain" description="GST N-terminal" evidence="1">
    <location>
        <begin position="1"/>
        <end position="77"/>
    </location>
</feature>
<dbReference type="CDD" id="cd03037">
    <property type="entry name" value="GST_N_GRX2"/>
    <property type="match status" value="1"/>
</dbReference>
<dbReference type="STRING" id="1798183.GA0061080_101539"/>
<dbReference type="SFLD" id="SFLDS00019">
    <property type="entry name" value="Glutathione_Transferase_(cytos"/>
    <property type="match status" value="1"/>
</dbReference>
<evidence type="ECO:0000259" key="1">
    <source>
        <dbReference type="PROSITE" id="PS50404"/>
    </source>
</evidence>
<reference evidence="3" key="1">
    <citation type="submission" date="2016-08" db="EMBL/GenBank/DDBJ databases">
        <authorList>
            <person name="Varghese N."/>
            <person name="Submissions Spin"/>
        </authorList>
    </citation>
    <scope>NUCLEOTIDE SEQUENCE [LARGE SCALE GENOMIC DNA]</scope>
    <source>
        <strain evidence="3">R-53144</strain>
    </source>
</reference>
<dbReference type="AlphaFoldDB" id="A0A1C4B054"/>
<dbReference type="NCBIfam" id="TIGR02182">
    <property type="entry name" value="GRXB"/>
    <property type="match status" value="1"/>
</dbReference>
<dbReference type="InterPro" id="IPR007494">
    <property type="entry name" value="Glutaredoxin2_C"/>
</dbReference>
<dbReference type="Pfam" id="PF13417">
    <property type="entry name" value="GST_N_3"/>
    <property type="match status" value="1"/>
</dbReference>
<dbReference type="InterPro" id="IPR011767">
    <property type="entry name" value="GLR_AS"/>
</dbReference>
<protein>
    <submittedName>
        <fullName evidence="2">Glutaredoxin 2</fullName>
    </submittedName>
</protein>
<dbReference type="Gene3D" id="1.20.1050.10">
    <property type="match status" value="1"/>
</dbReference>
<dbReference type="SUPFAM" id="SSF47616">
    <property type="entry name" value="GST C-terminal domain-like"/>
    <property type="match status" value="1"/>
</dbReference>
<dbReference type="PROSITE" id="PS00195">
    <property type="entry name" value="GLUTAREDOXIN_1"/>
    <property type="match status" value="1"/>
</dbReference>
<dbReference type="NCBIfam" id="NF007702">
    <property type="entry name" value="PRK10387.1"/>
    <property type="match status" value="1"/>
</dbReference>
<dbReference type="EMBL" id="FMBA01000015">
    <property type="protein sequence ID" value="SCC00118.1"/>
    <property type="molecule type" value="Genomic_DNA"/>
</dbReference>
<dbReference type="InterPro" id="IPR036282">
    <property type="entry name" value="Glutathione-S-Trfase_C_sf"/>
</dbReference>
<dbReference type="InterPro" id="IPR011901">
    <property type="entry name" value="Grx2"/>
</dbReference>
<dbReference type="PROSITE" id="PS50404">
    <property type="entry name" value="GST_NTER"/>
    <property type="match status" value="1"/>
</dbReference>
<proteinExistence type="predicted"/>
<evidence type="ECO:0000313" key="2">
    <source>
        <dbReference type="EMBL" id="SCC00118.1"/>
    </source>
</evidence>
<dbReference type="InterPro" id="IPR036249">
    <property type="entry name" value="Thioredoxin-like_sf"/>
</dbReference>